<feature type="signal peptide" evidence="1">
    <location>
        <begin position="1"/>
        <end position="25"/>
    </location>
</feature>
<name>N1WV39_9FLAO</name>
<feature type="chain" id="PRO_5004113844" description="Secreted protein" evidence="1">
    <location>
        <begin position="26"/>
        <end position="75"/>
    </location>
</feature>
<dbReference type="AlphaFoldDB" id="N1WV39"/>
<protein>
    <recommendedName>
        <fullName evidence="4">Secreted protein</fullName>
    </recommendedName>
</protein>
<comment type="caution">
    <text evidence="2">The sequence shown here is derived from an EMBL/GenBank/DDBJ whole genome shotgun (WGS) entry which is preliminary data.</text>
</comment>
<sequence>MKLLKNSFLGTVFLLALGSVSIVTANNENKDLEVEKRACVRTTFSFGVTALTCGDTTEEIIAKIIEADEEICPIN</sequence>
<evidence type="ECO:0000313" key="2">
    <source>
        <dbReference type="EMBL" id="EMY81067.1"/>
    </source>
</evidence>
<reference evidence="2 3" key="1">
    <citation type="journal article" date="2014" name="Genome Biol. Evol.">
        <title>Extensive gene acquisition in the extremely psychrophilic bacterial species Psychroflexus torquis and the link to sea-ice ecosystem specialism.</title>
        <authorList>
            <person name="Feng S."/>
            <person name="Powell S.M."/>
            <person name="Wilson R."/>
            <person name="Bowman J.P."/>
        </authorList>
    </citation>
    <scope>NUCLEOTIDE SEQUENCE [LARGE SCALE GENOMIC DNA]</scope>
    <source>
        <strain evidence="2 3">ACAM 44</strain>
    </source>
</reference>
<dbReference type="RefSeq" id="WP_003440193.1">
    <property type="nucleotide sequence ID" value="NZ_APLF01000008.1"/>
</dbReference>
<evidence type="ECO:0000256" key="1">
    <source>
        <dbReference type="SAM" id="SignalP"/>
    </source>
</evidence>
<dbReference type="Proteomes" id="UP000012317">
    <property type="component" value="Unassembled WGS sequence"/>
</dbReference>
<gene>
    <name evidence="2" type="ORF">pgond44_08662</name>
</gene>
<accession>N1WV39</accession>
<keyword evidence="1" id="KW-0732">Signal</keyword>
<keyword evidence="3" id="KW-1185">Reference proteome</keyword>
<proteinExistence type="predicted"/>
<organism evidence="2 3">
    <name type="scientific">Psychroflexus gondwanensis ACAM 44</name>
    <dbReference type="NCBI Taxonomy" id="1189619"/>
    <lineage>
        <taxon>Bacteria</taxon>
        <taxon>Pseudomonadati</taxon>
        <taxon>Bacteroidota</taxon>
        <taxon>Flavobacteriia</taxon>
        <taxon>Flavobacteriales</taxon>
        <taxon>Flavobacteriaceae</taxon>
        <taxon>Psychroflexus</taxon>
    </lineage>
</organism>
<dbReference type="STRING" id="1189619.pgond44_08662"/>
<evidence type="ECO:0000313" key="3">
    <source>
        <dbReference type="Proteomes" id="UP000012317"/>
    </source>
</evidence>
<evidence type="ECO:0008006" key="4">
    <source>
        <dbReference type="Google" id="ProtNLM"/>
    </source>
</evidence>
<dbReference type="EMBL" id="APLF01000008">
    <property type="protein sequence ID" value="EMY81067.1"/>
    <property type="molecule type" value="Genomic_DNA"/>
</dbReference>